<dbReference type="InterPro" id="IPR054828">
    <property type="entry name" value="Vit_B12_bind_prot"/>
</dbReference>
<feature type="signal peptide" evidence="4">
    <location>
        <begin position="1"/>
        <end position="28"/>
    </location>
</feature>
<feature type="chain" id="PRO_5039674906" evidence="4">
    <location>
        <begin position="29"/>
        <end position="333"/>
    </location>
</feature>
<sequence>MVRNNRNLMKTLFGLLLAAMLVVTSACGVNKEAENQQPPETNLANSAANKPEETKDAATQATVYPYTIKDDTGTEITFEQQPTKVVTLVPSETETIYAIGAGEQVVGVDQWSDYPEEAAAKPRVGDMTTNIEAVVALNPDLVLASSTLNTDAIAKLRELKIPVYASDPLTYDAVIAKLEILGHIMNKPADAAEIADHMRQVRQQVTDAVKNAERKKVYMEFSPGWTVGSGTFLDELLNLAGGINISAASQGWFEVSAEEVVAQDPELIIYPDLKEDPNPIVTGIESRPGWDVIAAVKNKQLHAVTENPLVRVGPRLADGLLELAKVIHPDLVK</sequence>
<gene>
    <name evidence="6" type="ORF">FHS16_002047</name>
</gene>
<protein>
    <submittedName>
        <fullName evidence="6">Iron complex transport system substrate-binding protein</fullName>
    </submittedName>
</protein>
<dbReference type="InterPro" id="IPR050902">
    <property type="entry name" value="ABC_Transporter_SBP"/>
</dbReference>
<dbReference type="PANTHER" id="PTHR30535">
    <property type="entry name" value="VITAMIN B12-BINDING PROTEIN"/>
    <property type="match status" value="1"/>
</dbReference>
<dbReference type="SUPFAM" id="SSF53807">
    <property type="entry name" value="Helical backbone' metal receptor"/>
    <property type="match status" value="1"/>
</dbReference>
<dbReference type="PROSITE" id="PS51257">
    <property type="entry name" value="PROKAR_LIPOPROTEIN"/>
    <property type="match status" value="1"/>
</dbReference>
<dbReference type="NCBIfam" id="NF038402">
    <property type="entry name" value="TroA_like"/>
    <property type="match status" value="1"/>
</dbReference>
<evidence type="ECO:0000256" key="4">
    <source>
        <dbReference type="SAM" id="SignalP"/>
    </source>
</evidence>
<name>A0A7W5C6I8_9BACL</name>
<comment type="caution">
    <text evidence="6">The sequence shown here is derived from an EMBL/GenBank/DDBJ whole genome shotgun (WGS) entry which is preliminary data.</text>
</comment>
<dbReference type="PROSITE" id="PS50983">
    <property type="entry name" value="FE_B12_PBP"/>
    <property type="match status" value="1"/>
</dbReference>
<dbReference type="RefSeq" id="WP_183561546.1">
    <property type="nucleotide sequence ID" value="NZ_CBCSLB010000003.1"/>
</dbReference>
<dbReference type="Gene3D" id="3.40.50.1980">
    <property type="entry name" value="Nitrogenase molybdenum iron protein domain"/>
    <property type="match status" value="2"/>
</dbReference>
<evidence type="ECO:0000256" key="3">
    <source>
        <dbReference type="SAM" id="MobiDB-lite"/>
    </source>
</evidence>
<dbReference type="EMBL" id="JACHXW010000005">
    <property type="protein sequence ID" value="MBB3152001.1"/>
    <property type="molecule type" value="Genomic_DNA"/>
</dbReference>
<dbReference type="AlphaFoldDB" id="A0A7W5C6I8"/>
<dbReference type="Pfam" id="PF01497">
    <property type="entry name" value="Peripla_BP_2"/>
    <property type="match status" value="1"/>
</dbReference>
<feature type="compositionally biased region" description="Polar residues" evidence="3">
    <location>
        <begin position="35"/>
        <end position="48"/>
    </location>
</feature>
<proteinExistence type="inferred from homology"/>
<dbReference type="GO" id="GO:0071281">
    <property type="term" value="P:cellular response to iron ion"/>
    <property type="evidence" value="ECO:0007669"/>
    <property type="project" value="TreeGrafter"/>
</dbReference>
<evidence type="ECO:0000313" key="6">
    <source>
        <dbReference type="EMBL" id="MBB3152001.1"/>
    </source>
</evidence>
<reference evidence="6 7" key="1">
    <citation type="submission" date="2020-08" db="EMBL/GenBank/DDBJ databases">
        <title>Genomic Encyclopedia of Type Strains, Phase III (KMG-III): the genomes of soil and plant-associated and newly described type strains.</title>
        <authorList>
            <person name="Whitman W."/>
        </authorList>
    </citation>
    <scope>NUCLEOTIDE SEQUENCE [LARGE SCALE GENOMIC DNA]</scope>
    <source>
        <strain evidence="6 7">CECT 8234</strain>
    </source>
</reference>
<dbReference type="InterPro" id="IPR002491">
    <property type="entry name" value="ABC_transptr_periplasmic_BD"/>
</dbReference>
<dbReference type="PANTHER" id="PTHR30535:SF34">
    <property type="entry name" value="MOLYBDATE-BINDING PROTEIN MOLA"/>
    <property type="match status" value="1"/>
</dbReference>
<feature type="region of interest" description="Disordered" evidence="3">
    <location>
        <begin position="32"/>
        <end position="58"/>
    </location>
</feature>
<evidence type="ECO:0000256" key="1">
    <source>
        <dbReference type="ARBA" id="ARBA00008814"/>
    </source>
</evidence>
<feature type="domain" description="Fe/B12 periplasmic-binding" evidence="5">
    <location>
        <begin position="84"/>
        <end position="331"/>
    </location>
</feature>
<organism evidence="6 7">
    <name type="scientific">Paenibacillus endophyticus</name>
    <dbReference type="NCBI Taxonomy" id="1294268"/>
    <lineage>
        <taxon>Bacteria</taxon>
        <taxon>Bacillati</taxon>
        <taxon>Bacillota</taxon>
        <taxon>Bacilli</taxon>
        <taxon>Bacillales</taxon>
        <taxon>Paenibacillaceae</taxon>
        <taxon>Paenibacillus</taxon>
    </lineage>
</organism>
<keyword evidence="2 4" id="KW-0732">Signal</keyword>
<keyword evidence="7" id="KW-1185">Reference proteome</keyword>
<accession>A0A7W5C6I8</accession>
<evidence type="ECO:0000256" key="2">
    <source>
        <dbReference type="ARBA" id="ARBA00022729"/>
    </source>
</evidence>
<dbReference type="CDD" id="cd01143">
    <property type="entry name" value="YvrC"/>
    <property type="match status" value="1"/>
</dbReference>
<evidence type="ECO:0000313" key="7">
    <source>
        <dbReference type="Proteomes" id="UP000518605"/>
    </source>
</evidence>
<comment type="similarity">
    <text evidence="1">Belongs to the bacterial solute-binding protein 8 family.</text>
</comment>
<evidence type="ECO:0000259" key="5">
    <source>
        <dbReference type="PROSITE" id="PS50983"/>
    </source>
</evidence>
<dbReference type="Proteomes" id="UP000518605">
    <property type="component" value="Unassembled WGS sequence"/>
</dbReference>